<sequence>MNIAILKDSLSSICGITSMWTSMRTNSWSMDTYRMSHGLTVRGVAICVWYRATTESTETMLRTLVRTLVPIHLYRVRSSNSGCCSTLHRNHESHCVRVLESCRDYQNSSTSFNRIYKSGYIWDQFCN</sequence>
<dbReference type="RefSeq" id="XP_017778933.1">
    <property type="nucleotide sequence ID" value="XM_017923444.1"/>
</dbReference>
<dbReference type="RefSeq" id="XP_017778932.1">
    <property type="nucleotide sequence ID" value="XM_017923443.1"/>
</dbReference>
<dbReference type="Proteomes" id="UP000695000">
    <property type="component" value="Unplaced"/>
</dbReference>
<evidence type="ECO:0000313" key="2">
    <source>
        <dbReference type="RefSeq" id="XP_017778932.1"/>
    </source>
</evidence>
<proteinExistence type="predicted"/>
<dbReference type="GeneID" id="108564405"/>
<evidence type="ECO:0000313" key="3">
    <source>
        <dbReference type="RefSeq" id="XP_017778933.1"/>
    </source>
</evidence>
<organism evidence="1 2">
    <name type="scientific">Nicrophorus vespilloides</name>
    <name type="common">Boreal carrion beetle</name>
    <dbReference type="NCBI Taxonomy" id="110193"/>
    <lineage>
        <taxon>Eukaryota</taxon>
        <taxon>Metazoa</taxon>
        <taxon>Ecdysozoa</taxon>
        <taxon>Arthropoda</taxon>
        <taxon>Hexapoda</taxon>
        <taxon>Insecta</taxon>
        <taxon>Pterygota</taxon>
        <taxon>Neoptera</taxon>
        <taxon>Endopterygota</taxon>
        <taxon>Coleoptera</taxon>
        <taxon>Polyphaga</taxon>
        <taxon>Staphyliniformia</taxon>
        <taxon>Silphidae</taxon>
        <taxon>Nicrophorinae</taxon>
        <taxon>Nicrophorus</taxon>
    </lineage>
</organism>
<reference evidence="2 3" key="1">
    <citation type="submission" date="2025-05" db="UniProtKB">
        <authorList>
            <consortium name="RefSeq"/>
        </authorList>
    </citation>
    <scope>IDENTIFICATION</scope>
    <source>
        <tissue evidence="2 3">Whole Larva</tissue>
    </source>
</reference>
<name>A0ABM1MWI2_NICVS</name>
<keyword evidence="1" id="KW-1185">Reference proteome</keyword>
<accession>A0ABM1MWI2</accession>
<evidence type="ECO:0000313" key="1">
    <source>
        <dbReference type="Proteomes" id="UP000695000"/>
    </source>
</evidence>
<gene>
    <name evidence="2 3" type="primary">LOC108564405</name>
</gene>
<protein>
    <submittedName>
        <fullName evidence="2 3">Uncharacterized protein LOC108564405</fullName>
    </submittedName>
</protein>